<evidence type="ECO:0000313" key="2">
    <source>
        <dbReference type="EMBL" id="RJF86318.1"/>
    </source>
</evidence>
<evidence type="ECO:0000313" key="3">
    <source>
        <dbReference type="Proteomes" id="UP000284605"/>
    </source>
</evidence>
<dbReference type="Proteomes" id="UP000284605">
    <property type="component" value="Unassembled WGS sequence"/>
</dbReference>
<dbReference type="Gene3D" id="3.90.226.10">
    <property type="entry name" value="2-enoyl-CoA Hydratase, Chain A, domain 1"/>
    <property type="match status" value="1"/>
</dbReference>
<dbReference type="PANTHER" id="PTHR43459">
    <property type="entry name" value="ENOYL-COA HYDRATASE"/>
    <property type="match status" value="1"/>
</dbReference>
<dbReference type="Gene3D" id="1.10.12.10">
    <property type="entry name" value="Lyase 2-enoyl-coa Hydratase, Chain A, domain 2"/>
    <property type="match status" value="1"/>
</dbReference>
<protein>
    <recommendedName>
        <fullName evidence="4">Enoyl-CoA hydratase</fullName>
    </recommendedName>
</protein>
<dbReference type="PANTHER" id="PTHR43459:SF1">
    <property type="entry name" value="EG:BACN32G11.4 PROTEIN"/>
    <property type="match status" value="1"/>
</dbReference>
<dbReference type="InterPro" id="IPR014748">
    <property type="entry name" value="Enoyl-CoA_hydra_C"/>
</dbReference>
<dbReference type="InterPro" id="IPR029045">
    <property type="entry name" value="ClpP/crotonase-like_dom_sf"/>
</dbReference>
<gene>
    <name evidence="2" type="ORF">D3874_04150</name>
</gene>
<dbReference type="CDD" id="cd06558">
    <property type="entry name" value="crotonase-like"/>
    <property type="match status" value="1"/>
</dbReference>
<dbReference type="EMBL" id="QYUK01000011">
    <property type="protein sequence ID" value="RJF86318.1"/>
    <property type="molecule type" value="Genomic_DNA"/>
</dbReference>
<dbReference type="InterPro" id="IPR001753">
    <property type="entry name" value="Enoyl-CoA_hydra/iso"/>
</dbReference>
<dbReference type="AlphaFoldDB" id="A0A418W8J2"/>
<evidence type="ECO:0008006" key="4">
    <source>
        <dbReference type="Google" id="ProtNLM"/>
    </source>
</evidence>
<dbReference type="OrthoDB" id="9781757at2"/>
<keyword evidence="3" id="KW-1185">Reference proteome</keyword>
<comment type="similarity">
    <text evidence="1">Belongs to the enoyl-CoA hydratase/isomerase family.</text>
</comment>
<comment type="caution">
    <text evidence="2">The sequence shown here is derived from an EMBL/GenBank/DDBJ whole genome shotgun (WGS) entry which is preliminary data.</text>
</comment>
<dbReference type="Pfam" id="PF00378">
    <property type="entry name" value="ECH_1"/>
    <property type="match status" value="1"/>
</dbReference>
<organism evidence="2 3">
    <name type="scientific">Oleomonas cavernae</name>
    <dbReference type="NCBI Taxonomy" id="2320859"/>
    <lineage>
        <taxon>Bacteria</taxon>
        <taxon>Pseudomonadati</taxon>
        <taxon>Pseudomonadota</taxon>
        <taxon>Alphaproteobacteria</taxon>
        <taxon>Acetobacterales</taxon>
        <taxon>Acetobacteraceae</taxon>
        <taxon>Oleomonas</taxon>
    </lineage>
</organism>
<proteinExistence type="inferred from homology"/>
<reference evidence="2 3" key="1">
    <citation type="submission" date="2018-09" db="EMBL/GenBank/DDBJ databases">
        <authorList>
            <person name="Zhu H."/>
        </authorList>
    </citation>
    <scope>NUCLEOTIDE SEQUENCE [LARGE SCALE GENOMIC DNA]</scope>
    <source>
        <strain evidence="2 3">K1W22B-8</strain>
    </source>
</reference>
<evidence type="ECO:0000256" key="1">
    <source>
        <dbReference type="ARBA" id="ARBA00005254"/>
    </source>
</evidence>
<name>A0A418W8J2_9PROT</name>
<sequence length="143" mass="15341">MSDFVYGSSQAKFTSAFPMIGFCADSGSTFSLPARMGYARAKQFLMLSETLDAPAAKAAGLIDYLVEPDDLFAAAEATALKLAAGPTRAYGGIKRTMLTGRLQGLEALLEDEIQELARLSTSDDAWEGMTAFAARRPPRFTGR</sequence>
<dbReference type="GO" id="GO:0003824">
    <property type="term" value="F:catalytic activity"/>
    <property type="evidence" value="ECO:0007669"/>
    <property type="project" value="UniProtKB-ARBA"/>
</dbReference>
<accession>A0A418W8J2</accession>
<dbReference type="SUPFAM" id="SSF52096">
    <property type="entry name" value="ClpP/crotonase"/>
    <property type="match status" value="1"/>
</dbReference>